<comment type="similarity">
    <text evidence="1">Belongs to the ComF/GntX family.</text>
</comment>
<dbReference type="InterPro" id="IPR051910">
    <property type="entry name" value="ComF/GntX_DNA_util-trans"/>
</dbReference>
<dbReference type="InterPro" id="IPR029057">
    <property type="entry name" value="PRTase-like"/>
</dbReference>
<dbReference type="PANTHER" id="PTHR47505">
    <property type="entry name" value="DNA UTILIZATION PROTEIN YHGH"/>
    <property type="match status" value="1"/>
</dbReference>
<dbReference type="KEGG" id="plt:Plut_0226"/>
<evidence type="ECO:0000313" key="3">
    <source>
        <dbReference type="EMBL" id="ABB23114.1"/>
    </source>
</evidence>
<accession>Q3B6B7</accession>
<gene>
    <name evidence="3" type="ordered locus">Plut_0226</name>
</gene>
<dbReference type="STRING" id="319225.Plut_0226"/>
<dbReference type="AlphaFoldDB" id="Q3B6B7"/>
<reference evidence="4" key="1">
    <citation type="submission" date="2005-08" db="EMBL/GenBank/DDBJ databases">
        <title>Complete sequence of Pelodictyon luteolum DSM 273.</title>
        <authorList>
            <consortium name="US DOE Joint Genome Institute"/>
            <person name="Copeland A."/>
            <person name="Lucas S."/>
            <person name="Lapidus A."/>
            <person name="Barry K."/>
            <person name="Detter J.C."/>
            <person name="Glavina T."/>
            <person name="Hammon N."/>
            <person name="Israni S."/>
            <person name="Pitluck S."/>
            <person name="Bryant D."/>
            <person name="Schmutz J."/>
            <person name="Larimer F."/>
            <person name="Land M."/>
            <person name="Kyrpides N."/>
            <person name="Ivanova N."/>
            <person name="Richardson P."/>
        </authorList>
    </citation>
    <scope>NUCLEOTIDE SEQUENCE [LARGE SCALE GENOMIC DNA]</scope>
    <source>
        <strain evidence="4">DSM 273 / BCRC 81028 / 2530</strain>
    </source>
</reference>
<dbReference type="InterPro" id="IPR000836">
    <property type="entry name" value="PRTase_dom"/>
</dbReference>
<dbReference type="SUPFAM" id="SSF53271">
    <property type="entry name" value="PRTase-like"/>
    <property type="match status" value="1"/>
</dbReference>
<dbReference type="Proteomes" id="UP000002709">
    <property type="component" value="Chromosome"/>
</dbReference>
<dbReference type="CDD" id="cd06223">
    <property type="entry name" value="PRTases_typeI"/>
    <property type="match status" value="1"/>
</dbReference>
<dbReference type="PANTHER" id="PTHR47505:SF1">
    <property type="entry name" value="DNA UTILIZATION PROTEIN YHGH"/>
    <property type="match status" value="1"/>
</dbReference>
<dbReference type="Gene3D" id="3.40.50.2020">
    <property type="match status" value="1"/>
</dbReference>
<keyword evidence="4" id="KW-1185">Reference proteome</keyword>
<name>Q3B6B7_CHLL3</name>
<dbReference type="Pfam" id="PF00156">
    <property type="entry name" value="Pribosyltran"/>
    <property type="match status" value="1"/>
</dbReference>
<dbReference type="HOGENOM" id="CLU_054549_0_0_10"/>
<feature type="domain" description="Phosphoribosyltransferase" evidence="2">
    <location>
        <begin position="175"/>
        <end position="231"/>
    </location>
</feature>
<evidence type="ECO:0000256" key="1">
    <source>
        <dbReference type="ARBA" id="ARBA00008007"/>
    </source>
</evidence>
<sequence length="236" mass="24896">MMGGAFGNEMLHLLFPDVCVVCSALLGEGEEMCCNTCRQEFSPFASPLESETMLRASIAGRFGSGFVFRQGWCRYLFHKGSPLQEALHMMKYGGVHALGGVFGRELGEWMLVGSGGEVVVDCIVPVPLHRMKKTERTYNQAEKIAEGIGAVMATPVMGKLLVRTRHTVSQTGLAAVDRRKNLAGAFRASGVTGGARVLLVDDVVTTGSTMAAAAEALIEAGAGSVSLAAVALAAKE</sequence>
<evidence type="ECO:0000313" key="4">
    <source>
        <dbReference type="Proteomes" id="UP000002709"/>
    </source>
</evidence>
<evidence type="ECO:0000259" key="2">
    <source>
        <dbReference type="Pfam" id="PF00156"/>
    </source>
</evidence>
<dbReference type="eggNOG" id="COG1040">
    <property type="taxonomic scope" value="Bacteria"/>
</dbReference>
<protein>
    <submittedName>
        <fullName evidence="3">Competence protein</fullName>
    </submittedName>
</protein>
<dbReference type="RefSeq" id="WP_011356989.1">
    <property type="nucleotide sequence ID" value="NC_007512.1"/>
</dbReference>
<dbReference type="EMBL" id="CP000096">
    <property type="protein sequence ID" value="ABB23114.1"/>
    <property type="molecule type" value="Genomic_DNA"/>
</dbReference>
<organism evidence="3 4">
    <name type="scientific">Chlorobium luteolum (strain DSM 273 / BCRC 81028 / 2530)</name>
    <name type="common">Pelodictyon luteolum</name>
    <dbReference type="NCBI Taxonomy" id="319225"/>
    <lineage>
        <taxon>Bacteria</taxon>
        <taxon>Pseudomonadati</taxon>
        <taxon>Chlorobiota</taxon>
        <taxon>Chlorobiia</taxon>
        <taxon>Chlorobiales</taxon>
        <taxon>Chlorobiaceae</taxon>
        <taxon>Chlorobium/Pelodictyon group</taxon>
        <taxon>Pelodictyon</taxon>
    </lineage>
</organism>
<proteinExistence type="inferred from homology"/>